<proteinExistence type="predicted"/>
<feature type="transmembrane region" description="Helical" evidence="1">
    <location>
        <begin position="12"/>
        <end position="30"/>
    </location>
</feature>
<keyword evidence="1" id="KW-1133">Transmembrane helix</keyword>
<comment type="caution">
    <text evidence="2">The sequence shown here is derived from an EMBL/GenBank/DDBJ whole genome shotgun (WGS) entry which is preliminary data.</text>
</comment>
<sequence>MMRSFLKSCSRLLALTTSMLPGPMIYRFLWERFRRTRARRGAVGDSVPPARDDGSRCMRLGRGLSDTIHHQLWSS</sequence>
<evidence type="ECO:0000313" key="2">
    <source>
        <dbReference type="EMBL" id="EWM24500.1"/>
    </source>
</evidence>
<reference evidence="2 3" key="1">
    <citation type="journal article" date="2014" name="Mol. Plant">
        <title>Chromosome Scale Genome Assembly and Transcriptome Profiling of Nannochloropsis gaditana in Nitrogen Depletion.</title>
        <authorList>
            <person name="Corteggiani Carpinelli E."/>
            <person name="Telatin A."/>
            <person name="Vitulo N."/>
            <person name="Forcato C."/>
            <person name="D'Angelo M."/>
            <person name="Schiavon R."/>
            <person name="Vezzi A."/>
            <person name="Giacometti G.M."/>
            <person name="Morosinotto T."/>
            <person name="Valle G."/>
        </authorList>
    </citation>
    <scope>NUCLEOTIDE SEQUENCE [LARGE SCALE GENOMIC DNA]</scope>
    <source>
        <strain evidence="2 3">B-31</strain>
    </source>
</reference>
<gene>
    <name evidence="2" type="ORF">Naga_101241g1</name>
</gene>
<name>W7TBY5_9STRA</name>
<keyword evidence="3" id="KW-1185">Reference proteome</keyword>
<organism evidence="2 3">
    <name type="scientific">Nannochloropsis gaditana</name>
    <dbReference type="NCBI Taxonomy" id="72520"/>
    <lineage>
        <taxon>Eukaryota</taxon>
        <taxon>Sar</taxon>
        <taxon>Stramenopiles</taxon>
        <taxon>Ochrophyta</taxon>
        <taxon>Eustigmatophyceae</taxon>
        <taxon>Eustigmatales</taxon>
        <taxon>Monodopsidaceae</taxon>
        <taxon>Nannochloropsis</taxon>
    </lineage>
</organism>
<evidence type="ECO:0000313" key="3">
    <source>
        <dbReference type="Proteomes" id="UP000019335"/>
    </source>
</evidence>
<keyword evidence="1" id="KW-0472">Membrane</keyword>
<dbReference type="AlphaFoldDB" id="W7TBY5"/>
<evidence type="ECO:0000256" key="1">
    <source>
        <dbReference type="SAM" id="Phobius"/>
    </source>
</evidence>
<dbReference type="Proteomes" id="UP000019335">
    <property type="component" value="Chromosome 13"/>
</dbReference>
<keyword evidence="1" id="KW-0812">Transmembrane</keyword>
<accession>W7TBY5</accession>
<protein>
    <submittedName>
        <fullName evidence="2">Uncharacterized protein</fullName>
    </submittedName>
</protein>
<dbReference type="EMBL" id="AZIL01001205">
    <property type="protein sequence ID" value="EWM24500.1"/>
    <property type="molecule type" value="Genomic_DNA"/>
</dbReference>